<dbReference type="HOGENOM" id="CLU_121875_0_0_9"/>
<protein>
    <submittedName>
        <fullName evidence="1">Lj965 prophage protein</fullName>
    </submittedName>
</protein>
<dbReference type="KEGG" id="lai:LAC30SC_06585"/>
<proteinExistence type="predicted"/>
<reference evidence="1 2" key="1">
    <citation type="journal article" date="2011" name="J. Bacteriol.">
        <title>Complete genome sequencing of Lactobacillus acidophilus 30SC, isolated from swine intestine.</title>
        <authorList>
            <person name="Oh S."/>
            <person name="Roh H."/>
            <person name="Ko H.J."/>
            <person name="Kim S."/>
            <person name="Kim K.H."/>
            <person name="Lee S.E."/>
            <person name="Chang I.S."/>
            <person name="Kim S."/>
            <person name="Choi I.G."/>
        </authorList>
    </citation>
    <scope>NUCLEOTIDE SEQUENCE [LARGE SCALE GENOMIC DNA]</scope>
    <source>
        <strain evidence="1 2">30SC</strain>
    </source>
</reference>
<dbReference type="Proteomes" id="UP000007491">
    <property type="component" value="Chromosome"/>
</dbReference>
<organism evidence="1 2">
    <name type="scientific">Lactobacillus amylovorus</name>
    <dbReference type="NCBI Taxonomy" id="1604"/>
    <lineage>
        <taxon>Bacteria</taxon>
        <taxon>Bacillati</taxon>
        <taxon>Bacillota</taxon>
        <taxon>Bacilli</taxon>
        <taxon>Lactobacillales</taxon>
        <taxon>Lactobacillaceae</taxon>
        <taxon>Lactobacillus</taxon>
    </lineage>
</organism>
<accession>F0TFE7</accession>
<gene>
    <name evidence="1" type="ordered locus">LAC30SC_06585</name>
</gene>
<sequence length="173" mass="19731">MAGIVGVIVVNLISQIDEEKTINKTKVFLEENLPDIISFSGMPLSDLSSPRLDPAGIAGGSNVNNTDKNILKSVHKLRAIQIYKYAMNAVLETINSCPDTERKPYKRILFRKYIKNDFDQWIYNDLHISKSTFNRLKNKAVLEFAKRAESYRMKYAQYDDAVSVLFYGTVVSR</sequence>
<dbReference type="AlphaFoldDB" id="F0TFE7"/>
<evidence type="ECO:0000313" key="2">
    <source>
        <dbReference type="Proteomes" id="UP000007491"/>
    </source>
</evidence>
<dbReference type="RefSeq" id="WP_013642065.1">
    <property type="nucleotide sequence ID" value="NC_015214.1"/>
</dbReference>
<dbReference type="NCBIfam" id="TIGR01637">
    <property type="entry name" value="phage_arpU"/>
    <property type="match status" value="1"/>
</dbReference>
<evidence type="ECO:0000313" key="1">
    <source>
        <dbReference type="EMBL" id="ADZ07441.1"/>
    </source>
</evidence>
<dbReference type="EMBL" id="CP002559">
    <property type="protein sequence ID" value="ADZ07441.1"/>
    <property type="molecule type" value="Genomic_DNA"/>
</dbReference>
<dbReference type="STRING" id="1604.LAC30SC_06585"/>
<reference key="2">
    <citation type="submission" date="2011-02" db="EMBL/GenBank/DDBJ databases">
        <authorList>
            <person name="Roh H."/>
            <person name="Ko H.-J."/>
            <person name="Kim S.-H."/>
            <person name="Choi I.-G."/>
            <person name="Oh S."/>
        </authorList>
    </citation>
    <scope>NUCLEOTIDE SEQUENCE</scope>
    <source>
        <strain>30SC</strain>
    </source>
</reference>
<dbReference type="InterPro" id="IPR006524">
    <property type="entry name" value="ArpU-like"/>
</dbReference>
<name>F0TFE7_LACAM</name>